<gene>
    <name evidence="1" type="ORF">M407DRAFT_25051</name>
</gene>
<organism evidence="1 2">
    <name type="scientific">Tulasnella calospora MUT 4182</name>
    <dbReference type="NCBI Taxonomy" id="1051891"/>
    <lineage>
        <taxon>Eukaryota</taxon>
        <taxon>Fungi</taxon>
        <taxon>Dikarya</taxon>
        <taxon>Basidiomycota</taxon>
        <taxon>Agaricomycotina</taxon>
        <taxon>Agaricomycetes</taxon>
        <taxon>Cantharellales</taxon>
        <taxon>Tulasnellaceae</taxon>
        <taxon>Tulasnella</taxon>
    </lineage>
</organism>
<evidence type="ECO:0000313" key="2">
    <source>
        <dbReference type="Proteomes" id="UP000054248"/>
    </source>
</evidence>
<proteinExistence type="predicted"/>
<name>A0A0C3QGP5_9AGAM</name>
<dbReference type="AlphaFoldDB" id="A0A0C3QGP5"/>
<keyword evidence="2" id="KW-1185">Reference proteome</keyword>
<reference evidence="2" key="2">
    <citation type="submission" date="2015-01" db="EMBL/GenBank/DDBJ databases">
        <title>Evolutionary Origins and Diversification of the Mycorrhizal Mutualists.</title>
        <authorList>
            <consortium name="DOE Joint Genome Institute"/>
            <consortium name="Mycorrhizal Genomics Consortium"/>
            <person name="Kohler A."/>
            <person name="Kuo A."/>
            <person name="Nagy L.G."/>
            <person name="Floudas D."/>
            <person name="Copeland A."/>
            <person name="Barry K.W."/>
            <person name="Cichocki N."/>
            <person name="Veneault-Fourrey C."/>
            <person name="LaButti K."/>
            <person name="Lindquist E.A."/>
            <person name="Lipzen A."/>
            <person name="Lundell T."/>
            <person name="Morin E."/>
            <person name="Murat C."/>
            <person name="Riley R."/>
            <person name="Ohm R."/>
            <person name="Sun H."/>
            <person name="Tunlid A."/>
            <person name="Henrissat B."/>
            <person name="Grigoriev I.V."/>
            <person name="Hibbett D.S."/>
            <person name="Martin F."/>
        </authorList>
    </citation>
    <scope>NUCLEOTIDE SEQUENCE [LARGE SCALE GENOMIC DNA]</scope>
    <source>
        <strain evidence="2">MUT 4182</strain>
    </source>
</reference>
<accession>A0A0C3QGP5</accession>
<dbReference type="Proteomes" id="UP000054248">
    <property type="component" value="Unassembled WGS sequence"/>
</dbReference>
<dbReference type="HOGENOM" id="CLU_906718_0_0_1"/>
<sequence length="307" mass="34209">MSSSVKLREQPSTVRLSLLDLIGPIVTLGGFFPVTQPLIAEFGADTTMGLIYSVVFDQETPLYKQTPEENFHTFANFSSLLLAFSFPDRFDVGQAASAYAIKKYGIDSIARRLIELASGSLRSLHASGTSTALLTRLLVTPQANIKFFQKFGLHIYQVRGCWTSFESSLKSGDEVNAGRAIDTMLLFLTGLFNRLPKSQGPLGRRIILDLLDGEDLLVALALYLKNGTLDSELWKFVIHPVLPTDNRSFFLSAWGRAFDHTCGGDHFCYPGPARFRPDAKFKHQIHMEINRNLSEYKAQPLQGDLRA</sequence>
<reference evidence="1 2" key="1">
    <citation type="submission" date="2014-04" db="EMBL/GenBank/DDBJ databases">
        <authorList>
            <consortium name="DOE Joint Genome Institute"/>
            <person name="Kuo A."/>
            <person name="Girlanda M."/>
            <person name="Perotto S."/>
            <person name="Kohler A."/>
            <person name="Nagy L.G."/>
            <person name="Floudas D."/>
            <person name="Copeland A."/>
            <person name="Barry K.W."/>
            <person name="Cichocki N."/>
            <person name="Veneault-Fourrey C."/>
            <person name="LaButti K."/>
            <person name="Lindquist E.A."/>
            <person name="Lipzen A."/>
            <person name="Lundell T."/>
            <person name="Morin E."/>
            <person name="Murat C."/>
            <person name="Sun H."/>
            <person name="Tunlid A."/>
            <person name="Henrissat B."/>
            <person name="Grigoriev I.V."/>
            <person name="Hibbett D.S."/>
            <person name="Martin F."/>
            <person name="Nordberg H.P."/>
            <person name="Cantor M.N."/>
            <person name="Hua S.X."/>
        </authorList>
    </citation>
    <scope>NUCLEOTIDE SEQUENCE [LARGE SCALE GENOMIC DNA]</scope>
    <source>
        <strain evidence="1 2">MUT 4182</strain>
    </source>
</reference>
<dbReference type="EMBL" id="KN823039">
    <property type="protein sequence ID" value="KIO25571.1"/>
    <property type="molecule type" value="Genomic_DNA"/>
</dbReference>
<evidence type="ECO:0000313" key="1">
    <source>
        <dbReference type="EMBL" id="KIO25571.1"/>
    </source>
</evidence>
<protein>
    <submittedName>
        <fullName evidence="1">Uncharacterized protein</fullName>
    </submittedName>
</protein>